<sequence>MSPPPRALPRSPKVLRARPPRVCCFSPRSHPEPRVAARPVLLSQIHPTSPPLATHQSWRPGSNRRPPFRGAAPLPAHYSSPKSTPPRVRLPFTGAGDRAAPPAAASRSRRIDPRESRRRAAHCSSCKKCGTRRRLRAAIAREGPWEPARALCSHPCGGPPRRRMLHSMDYGAHPFVRAQSASVAAAAKPHGPHRSPCLPDCPSPSSRSIFQSPSRYYFPFPPSPPPLAWILADPVALVVLDSYTYVCLLI</sequence>
<accession>A0A8T0QA88</accession>
<feature type="compositionally biased region" description="Low complexity" evidence="1">
    <location>
        <begin position="94"/>
        <end position="106"/>
    </location>
</feature>
<feature type="region of interest" description="Disordered" evidence="1">
    <location>
        <begin position="45"/>
        <end position="119"/>
    </location>
</feature>
<reference evidence="2" key="1">
    <citation type="submission" date="2020-05" db="EMBL/GenBank/DDBJ databases">
        <title>WGS assembly of Panicum virgatum.</title>
        <authorList>
            <person name="Lovell J.T."/>
            <person name="Jenkins J."/>
            <person name="Shu S."/>
            <person name="Juenger T.E."/>
            <person name="Schmutz J."/>
        </authorList>
    </citation>
    <scope>NUCLEOTIDE SEQUENCE</scope>
    <source>
        <strain evidence="2">AP13</strain>
    </source>
</reference>
<dbReference type="EMBL" id="CM029049">
    <property type="protein sequence ID" value="KAG2570854.1"/>
    <property type="molecule type" value="Genomic_DNA"/>
</dbReference>
<dbReference type="AlphaFoldDB" id="A0A8T0QA88"/>
<keyword evidence="4" id="KW-1185">Reference proteome</keyword>
<evidence type="ECO:0000313" key="4">
    <source>
        <dbReference type="Proteomes" id="UP000823388"/>
    </source>
</evidence>
<evidence type="ECO:0000256" key="1">
    <source>
        <dbReference type="SAM" id="MobiDB-lite"/>
    </source>
</evidence>
<comment type="caution">
    <text evidence="2">The sequence shown here is derived from an EMBL/GenBank/DDBJ whole genome shotgun (WGS) entry which is preliminary data.</text>
</comment>
<dbReference type="Proteomes" id="UP000823388">
    <property type="component" value="Chromosome 7K"/>
</dbReference>
<evidence type="ECO:0000313" key="3">
    <source>
        <dbReference type="EMBL" id="KAG2570854.1"/>
    </source>
</evidence>
<dbReference type="EMBL" id="CM029049">
    <property type="protein sequence ID" value="KAG2570810.1"/>
    <property type="molecule type" value="Genomic_DNA"/>
</dbReference>
<name>A0A8T0QA88_PANVG</name>
<proteinExistence type="predicted"/>
<gene>
    <name evidence="2" type="ORF">PVAP13_7KG094300</name>
    <name evidence="3" type="ORF">PVAP13_7KG094509</name>
</gene>
<evidence type="ECO:0000313" key="2">
    <source>
        <dbReference type="EMBL" id="KAG2570810.1"/>
    </source>
</evidence>
<organism evidence="2 4">
    <name type="scientific">Panicum virgatum</name>
    <name type="common">Blackwell switchgrass</name>
    <dbReference type="NCBI Taxonomy" id="38727"/>
    <lineage>
        <taxon>Eukaryota</taxon>
        <taxon>Viridiplantae</taxon>
        <taxon>Streptophyta</taxon>
        <taxon>Embryophyta</taxon>
        <taxon>Tracheophyta</taxon>
        <taxon>Spermatophyta</taxon>
        <taxon>Magnoliopsida</taxon>
        <taxon>Liliopsida</taxon>
        <taxon>Poales</taxon>
        <taxon>Poaceae</taxon>
        <taxon>PACMAD clade</taxon>
        <taxon>Panicoideae</taxon>
        <taxon>Panicodae</taxon>
        <taxon>Paniceae</taxon>
        <taxon>Panicinae</taxon>
        <taxon>Panicum</taxon>
        <taxon>Panicum sect. Hiantes</taxon>
    </lineage>
</organism>
<protein>
    <submittedName>
        <fullName evidence="2">Uncharacterized protein</fullName>
    </submittedName>
</protein>